<feature type="domain" description="VIT" evidence="10">
    <location>
        <begin position="14"/>
        <end position="143"/>
    </location>
</feature>
<comment type="subcellular location">
    <subcellularLocation>
        <location evidence="1">Secreted</location>
    </subcellularLocation>
</comment>
<accession>A0A8B9JRD2</accession>
<dbReference type="Pfam" id="PF00092">
    <property type="entry name" value="VWA"/>
    <property type="match status" value="1"/>
</dbReference>
<dbReference type="PANTHER" id="PTHR10338">
    <property type="entry name" value="INTER-ALPHA-TRYPSIN INHIBITOR HEAVY CHAIN FAMILY MEMBER"/>
    <property type="match status" value="1"/>
</dbReference>
<evidence type="ECO:0000259" key="9">
    <source>
        <dbReference type="PROSITE" id="PS50234"/>
    </source>
</evidence>
<feature type="chain" id="PRO_5034630940" evidence="8">
    <location>
        <begin position="25"/>
        <end position="697"/>
    </location>
</feature>
<name>A0A8B9JRD2_ASTMX</name>
<dbReference type="InterPro" id="IPR036465">
    <property type="entry name" value="vWFA_dom_sf"/>
</dbReference>
<keyword evidence="5 8" id="KW-0732">Signal</keyword>
<feature type="domain" description="VWFA" evidence="9">
    <location>
        <begin position="269"/>
        <end position="447"/>
    </location>
</feature>
<organism evidence="11 12">
    <name type="scientific">Astyanax mexicanus</name>
    <name type="common">Blind cave fish</name>
    <name type="synonym">Astyanax fasciatus mexicanus</name>
    <dbReference type="NCBI Taxonomy" id="7994"/>
    <lineage>
        <taxon>Eukaryota</taxon>
        <taxon>Metazoa</taxon>
        <taxon>Chordata</taxon>
        <taxon>Craniata</taxon>
        <taxon>Vertebrata</taxon>
        <taxon>Euteleostomi</taxon>
        <taxon>Actinopterygii</taxon>
        <taxon>Neopterygii</taxon>
        <taxon>Teleostei</taxon>
        <taxon>Ostariophysi</taxon>
        <taxon>Characiformes</taxon>
        <taxon>Characoidei</taxon>
        <taxon>Acestrorhamphidae</taxon>
        <taxon>Acestrorhamphinae</taxon>
        <taxon>Astyanax</taxon>
    </lineage>
</organism>
<evidence type="ECO:0000256" key="6">
    <source>
        <dbReference type="ARBA" id="ARBA00022900"/>
    </source>
</evidence>
<evidence type="ECO:0000259" key="10">
    <source>
        <dbReference type="PROSITE" id="PS51468"/>
    </source>
</evidence>
<proteinExistence type="inferred from homology"/>
<keyword evidence="3" id="KW-0964">Secreted</keyword>
<dbReference type="PROSITE" id="PS51468">
    <property type="entry name" value="VIT"/>
    <property type="match status" value="1"/>
</dbReference>
<feature type="signal peptide" evidence="8">
    <location>
        <begin position="1"/>
        <end position="24"/>
    </location>
</feature>
<dbReference type="PROSITE" id="PS50234">
    <property type="entry name" value="VWFA"/>
    <property type="match status" value="1"/>
</dbReference>
<dbReference type="Gene3D" id="3.40.50.410">
    <property type="entry name" value="von Willebrand factor, type A domain"/>
    <property type="match status" value="1"/>
</dbReference>
<comment type="similarity">
    <text evidence="2">Belongs to the ITIH family.</text>
</comment>
<protein>
    <submittedName>
        <fullName evidence="11">Zgc:112265</fullName>
    </submittedName>
</protein>
<dbReference type="Pfam" id="PF08487">
    <property type="entry name" value="VIT"/>
    <property type="match status" value="1"/>
</dbReference>
<dbReference type="GO" id="GO:0005576">
    <property type="term" value="C:extracellular region"/>
    <property type="evidence" value="ECO:0007669"/>
    <property type="project" value="UniProtKB-SubCell"/>
</dbReference>
<evidence type="ECO:0000313" key="12">
    <source>
        <dbReference type="Proteomes" id="UP000694621"/>
    </source>
</evidence>
<dbReference type="InterPro" id="IPR002035">
    <property type="entry name" value="VWF_A"/>
</dbReference>
<evidence type="ECO:0000256" key="3">
    <source>
        <dbReference type="ARBA" id="ARBA00022525"/>
    </source>
</evidence>
<evidence type="ECO:0000256" key="8">
    <source>
        <dbReference type="SAM" id="SignalP"/>
    </source>
</evidence>
<dbReference type="SUPFAM" id="SSF53300">
    <property type="entry name" value="vWA-like"/>
    <property type="match status" value="1"/>
</dbReference>
<evidence type="ECO:0000313" key="11">
    <source>
        <dbReference type="Ensembl" id="ENSAMXP00005025627.1"/>
    </source>
</evidence>
<keyword evidence="4" id="KW-0646">Protease inhibitor</keyword>
<dbReference type="InterPro" id="IPR050934">
    <property type="entry name" value="ITIH"/>
</dbReference>
<reference evidence="11" key="1">
    <citation type="submission" date="2025-08" db="UniProtKB">
        <authorList>
            <consortium name="Ensembl"/>
        </authorList>
    </citation>
    <scope>IDENTIFICATION</scope>
</reference>
<dbReference type="SMART" id="SM00609">
    <property type="entry name" value="VIT"/>
    <property type="match status" value="1"/>
</dbReference>
<evidence type="ECO:0000256" key="4">
    <source>
        <dbReference type="ARBA" id="ARBA00022690"/>
    </source>
</evidence>
<evidence type="ECO:0000256" key="7">
    <source>
        <dbReference type="ARBA" id="ARBA00023180"/>
    </source>
</evidence>
<evidence type="ECO:0000256" key="1">
    <source>
        <dbReference type="ARBA" id="ARBA00004613"/>
    </source>
</evidence>
<dbReference type="Ensembl" id="ENSAMXT00005028241.1">
    <property type="protein sequence ID" value="ENSAMXP00005025627.1"/>
    <property type="gene ID" value="ENSAMXG00005012760.1"/>
</dbReference>
<keyword evidence="6" id="KW-0722">Serine protease inhibitor</keyword>
<dbReference type="GO" id="GO:0004867">
    <property type="term" value="F:serine-type endopeptidase inhibitor activity"/>
    <property type="evidence" value="ECO:0007669"/>
    <property type="project" value="UniProtKB-KW"/>
</dbReference>
<dbReference type="SMART" id="SM00327">
    <property type="entry name" value="VWA"/>
    <property type="match status" value="1"/>
</dbReference>
<dbReference type="InterPro" id="IPR013694">
    <property type="entry name" value="VIT"/>
</dbReference>
<dbReference type="AlphaFoldDB" id="A0A8B9JRD2"/>
<dbReference type="Proteomes" id="UP000694621">
    <property type="component" value="Unplaced"/>
</dbReference>
<keyword evidence="7" id="KW-0325">Glycoprotein</keyword>
<dbReference type="FunFam" id="3.40.50.410:FF:000013">
    <property type="entry name" value="inter-alpha-trypsin inhibitor heavy chain H2"/>
    <property type="match status" value="1"/>
</dbReference>
<dbReference type="PANTHER" id="PTHR10338:SF119">
    <property type="entry name" value="INTER-ALPHA-TRYPSIN INHIBITOR HEAVY CHAIN H4"/>
    <property type="match status" value="1"/>
</dbReference>
<sequence length="697" mass="78177">TCKVRLRLFLNLLSMFMCCSVSSPQEDVEISSFHINSTVTSRYAITVITSRVKNRHTDSKEIHFEVKIPKNAFISKFRMTIEGKTYDGVVKEKEAAQQQYSEAVARGESAGVVSSVGRTLEEFKTSVTVAALSKVTFELTYEELLQRRHGKYDLLINAQPMQPVADFKIDVYIKENPDISFLEVKGDLYTDELANAVTTTRSGKEAWIHFYPTSDQQTKCLRCTADGLDGDLIITYDVERTNPNGDIQIMNDYFVHFFAPANLVRIPKNVIFIIDRSGSMSGRKIQQTRSALDHILGDLDRDDHFGLILFDSRVDVWKRELIQATSSNVNLAKQFVETIQARGATNINDAVLKGVAMLNKHQREGSASILILLTDGAPNEGESDPARIRVNVKEAIGGKFPLYSLGFGFDVNFDFLEKMALENSGLARRIYEDSDASDQLQGFYKEVATPLLSDLELLYEGASNLTETAYSMYYNGSEIIVAGEITNNSLESFKVEVVAFSRSNKVTYEEDVSLKALPDVEPQHENFTRRVWAYLKVKQLLKKDGQSKPLCYDVPSASKLLLLKDLSSEFSMNGELTQSGTGFDQIALHYKTDHHLSVSTADINFSDGQKAFRLVWGQVPTKHEADGVSVNLRDCELDVTLHLFCKVLFFNVNGCFIIFRSTAKDYRLSSAPIVGCWVVRLQFALQGELSDFTVAQL</sequence>
<evidence type="ECO:0000256" key="5">
    <source>
        <dbReference type="ARBA" id="ARBA00022729"/>
    </source>
</evidence>
<evidence type="ECO:0000256" key="2">
    <source>
        <dbReference type="ARBA" id="ARBA00010158"/>
    </source>
</evidence>